<evidence type="ECO:0000256" key="2">
    <source>
        <dbReference type="ARBA" id="ARBA00007579"/>
    </source>
</evidence>
<dbReference type="UniPathway" id="UPA00059">
    <property type="reaction ID" value="UER00104"/>
</dbReference>
<keyword evidence="8 10" id="KW-0414">Isoprene biosynthesis</keyword>
<feature type="domain" description="Nudix hydrolase" evidence="12">
    <location>
        <begin position="42"/>
        <end position="177"/>
    </location>
</feature>
<dbReference type="EC" id="5.3.3.2" evidence="3 10"/>
<protein>
    <recommendedName>
        <fullName evidence="3 10">Isopentenyl-diphosphate Delta-isomerase</fullName>
        <shortName evidence="10">IPP isomerase</shortName>
        <ecNumber evidence="3 10">5.3.3.2</ecNumber>
    </recommendedName>
    <alternativeName>
        <fullName evidence="10">IPP:DMAPP isomerase</fullName>
    </alternativeName>
    <alternativeName>
        <fullName evidence="10">Isopentenyl pyrophosphate isomerase</fullName>
    </alternativeName>
</protein>
<evidence type="ECO:0000256" key="5">
    <source>
        <dbReference type="ARBA" id="ARBA00022723"/>
    </source>
</evidence>
<dbReference type="EMBL" id="AWSA01000010">
    <property type="protein sequence ID" value="EWT02493.1"/>
    <property type="molecule type" value="Genomic_DNA"/>
</dbReference>
<comment type="caution">
    <text evidence="13">The sequence shown here is derived from an EMBL/GenBank/DDBJ whole genome shotgun (WGS) entry which is preliminary data.</text>
</comment>
<keyword evidence="5 10" id="KW-0479">Metal-binding</keyword>
<dbReference type="AlphaFoldDB" id="W9GCH3"/>
<comment type="function">
    <text evidence="10">Catalyzes the 1,3-allylic rearrangement of the homoallylic substrate isopentenyl (IPP) to its highly electrophilic allylic isomer, dimethylallyl diphosphate (DMAPP).</text>
</comment>
<comment type="cofactor">
    <cofactor evidence="10">
        <name>Mg(2+)</name>
        <dbReference type="ChEBI" id="CHEBI:18420"/>
    </cofactor>
    <text evidence="10">Binds 1 Mg(2+) ion per subunit. The magnesium ion binds only when substrate is bound.</text>
</comment>
<evidence type="ECO:0000256" key="10">
    <source>
        <dbReference type="HAMAP-Rule" id="MF_00202"/>
    </source>
</evidence>
<dbReference type="PANTHER" id="PTHR10885:SF0">
    <property type="entry name" value="ISOPENTENYL-DIPHOSPHATE DELTA-ISOMERASE"/>
    <property type="match status" value="1"/>
</dbReference>
<evidence type="ECO:0000256" key="9">
    <source>
        <dbReference type="ARBA" id="ARBA00023235"/>
    </source>
</evidence>
<name>W9GCH3_9MICO</name>
<dbReference type="eggNOG" id="COG1443">
    <property type="taxonomic scope" value="Bacteria"/>
</dbReference>
<dbReference type="NCBIfam" id="TIGR02150">
    <property type="entry name" value="IPP_isom_1"/>
    <property type="match status" value="1"/>
</dbReference>
<evidence type="ECO:0000256" key="11">
    <source>
        <dbReference type="PIRSR" id="PIRSR018427-1"/>
    </source>
</evidence>
<evidence type="ECO:0000256" key="4">
    <source>
        <dbReference type="ARBA" id="ARBA00022490"/>
    </source>
</evidence>
<dbReference type="InterPro" id="IPR056375">
    <property type="entry name" value="Idi_bact"/>
</dbReference>
<dbReference type="GO" id="GO:0050992">
    <property type="term" value="P:dimethylallyl diphosphate biosynthetic process"/>
    <property type="evidence" value="ECO:0007669"/>
    <property type="project" value="UniProtKB-UniRule"/>
</dbReference>
<feature type="binding site" evidence="10">
    <location>
        <position position="37"/>
    </location>
    <ligand>
        <name>Mn(2+)</name>
        <dbReference type="ChEBI" id="CHEBI:29035"/>
    </ligand>
</feature>
<feature type="binding site" evidence="10">
    <location>
        <position position="44"/>
    </location>
    <ligand>
        <name>Mn(2+)</name>
        <dbReference type="ChEBI" id="CHEBI:29035"/>
    </ligand>
</feature>
<dbReference type="Proteomes" id="UP000019489">
    <property type="component" value="Unassembled WGS sequence"/>
</dbReference>
<dbReference type="GO" id="GO:0008299">
    <property type="term" value="P:isoprenoid biosynthetic process"/>
    <property type="evidence" value="ECO:0007669"/>
    <property type="project" value="UniProtKB-UniRule"/>
</dbReference>
<keyword evidence="7 10" id="KW-0464">Manganese</keyword>
<dbReference type="Gene3D" id="3.90.79.10">
    <property type="entry name" value="Nucleoside Triphosphate Pyrophosphohydrolase"/>
    <property type="match status" value="1"/>
</dbReference>
<proteinExistence type="inferred from homology"/>
<dbReference type="GO" id="GO:0004452">
    <property type="term" value="F:isopentenyl-diphosphate delta-isomerase activity"/>
    <property type="evidence" value="ECO:0007669"/>
    <property type="project" value="UniProtKB-UniRule"/>
</dbReference>
<dbReference type="STRING" id="1386089.N865_05240"/>
<comment type="catalytic activity">
    <reaction evidence="10">
        <text>isopentenyl diphosphate = dimethylallyl diphosphate</text>
        <dbReference type="Rhea" id="RHEA:23284"/>
        <dbReference type="ChEBI" id="CHEBI:57623"/>
        <dbReference type="ChEBI" id="CHEBI:128769"/>
        <dbReference type="EC" id="5.3.3.2"/>
    </reaction>
</comment>
<evidence type="ECO:0000256" key="6">
    <source>
        <dbReference type="ARBA" id="ARBA00022842"/>
    </source>
</evidence>
<evidence type="ECO:0000259" key="12">
    <source>
        <dbReference type="PROSITE" id="PS51462"/>
    </source>
</evidence>
<evidence type="ECO:0000313" key="14">
    <source>
        <dbReference type="Proteomes" id="UP000019489"/>
    </source>
</evidence>
<reference evidence="13 14" key="1">
    <citation type="submission" date="2013-08" db="EMBL/GenBank/DDBJ databases">
        <title>Intrasporangium oryzae NRRL B-24470.</title>
        <authorList>
            <person name="Liu H."/>
            <person name="Wang G."/>
        </authorList>
    </citation>
    <scope>NUCLEOTIDE SEQUENCE [LARGE SCALE GENOMIC DNA]</scope>
    <source>
        <strain evidence="13 14">NRRL B-24470</strain>
    </source>
</reference>
<comment type="pathway">
    <text evidence="1 10">Isoprenoid biosynthesis; dimethylallyl diphosphate biosynthesis; dimethylallyl diphosphate from isopentenyl diphosphate: step 1/1.</text>
</comment>
<keyword evidence="9 10" id="KW-0413">Isomerase</keyword>
<feature type="binding site" evidence="10">
    <location>
        <position position="125"/>
    </location>
    <ligand>
        <name>Mn(2+)</name>
        <dbReference type="ChEBI" id="CHEBI:29035"/>
    </ligand>
</feature>
<feature type="binding site" evidence="10">
    <location>
        <position position="99"/>
    </location>
    <ligand>
        <name>Mg(2+)</name>
        <dbReference type="ChEBI" id="CHEBI:18420"/>
    </ligand>
</feature>
<dbReference type="GO" id="GO:0046872">
    <property type="term" value="F:metal ion binding"/>
    <property type="evidence" value="ECO:0007669"/>
    <property type="project" value="UniProtKB-KW"/>
</dbReference>
<dbReference type="InterPro" id="IPR011876">
    <property type="entry name" value="IsopentenylPP_isomerase_typ1"/>
</dbReference>
<keyword evidence="14" id="KW-1185">Reference proteome</keyword>
<feature type="active site" evidence="10 11">
    <location>
        <position position="79"/>
    </location>
</feature>
<gene>
    <name evidence="10" type="primary">idi</name>
    <name evidence="13" type="ORF">N865_05240</name>
</gene>
<dbReference type="OrthoDB" id="9809458at2"/>
<accession>W9GCH3</accession>
<dbReference type="CDD" id="cd02885">
    <property type="entry name" value="NUDIX_IPP_Isomerase"/>
    <property type="match status" value="1"/>
</dbReference>
<organism evidence="13 14">
    <name type="scientific">Intrasporangium oryzae NRRL B-24470</name>
    <dbReference type="NCBI Taxonomy" id="1386089"/>
    <lineage>
        <taxon>Bacteria</taxon>
        <taxon>Bacillati</taxon>
        <taxon>Actinomycetota</taxon>
        <taxon>Actinomycetes</taxon>
        <taxon>Micrococcales</taxon>
        <taxon>Intrasporangiaceae</taxon>
        <taxon>Intrasporangium</taxon>
    </lineage>
</organism>
<dbReference type="InterPro" id="IPR015797">
    <property type="entry name" value="NUDIX_hydrolase-like_dom_sf"/>
</dbReference>
<dbReference type="NCBIfam" id="NF002995">
    <property type="entry name" value="PRK03759.1"/>
    <property type="match status" value="1"/>
</dbReference>
<dbReference type="RefSeq" id="WP_034803034.1">
    <property type="nucleotide sequence ID" value="NZ_AWSA01000010.1"/>
</dbReference>
<evidence type="ECO:0000256" key="7">
    <source>
        <dbReference type="ARBA" id="ARBA00023211"/>
    </source>
</evidence>
<dbReference type="PATRIC" id="fig|1386089.3.peg.1286"/>
<evidence type="ECO:0000256" key="8">
    <source>
        <dbReference type="ARBA" id="ARBA00023229"/>
    </source>
</evidence>
<dbReference type="GO" id="GO:0005737">
    <property type="term" value="C:cytoplasm"/>
    <property type="evidence" value="ECO:0007669"/>
    <property type="project" value="UniProtKB-SubCell"/>
</dbReference>
<dbReference type="PROSITE" id="PS51462">
    <property type="entry name" value="NUDIX"/>
    <property type="match status" value="1"/>
</dbReference>
<dbReference type="SUPFAM" id="SSF55811">
    <property type="entry name" value="Nudix"/>
    <property type="match status" value="1"/>
</dbReference>
<feature type="binding site" evidence="10">
    <location>
        <position position="127"/>
    </location>
    <ligand>
        <name>Mn(2+)</name>
        <dbReference type="ChEBI" id="CHEBI:29035"/>
    </ligand>
</feature>
<comment type="cofactor">
    <cofactor evidence="10">
        <name>Mn(2+)</name>
        <dbReference type="ChEBI" id="CHEBI:29035"/>
    </cofactor>
    <text evidence="10">Binds 1 Mn(2+) ion per subunit.</text>
</comment>
<keyword evidence="4 10" id="KW-0963">Cytoplasm</keyword>
<evidence type="ECO:0000256" key="1">
    <source>
        <dbReference type="ARBA" id="ARBA00004826"/>
    </source>
</evidence>
<evidence type="ECO:0000313" key="13">
    <source>
        <dbReference type="EMBL" id="EWT02493.1"/>
    </source>
</evidence>
<comment type="similarity">
    <text evidence="2 10">Belongs to the IPP isomerase type 1 family.</text>
</comment>
<feature type="binding site" evidence="10">
    <location>
        <position position="81"/>
    </location>
    <ligand>
        <name>Mn(2+)</name>
        <dbReference type="ChEBI" id="CHEBI:29035"/>
    </ligand>
</feature>
<dbReference type="PIRSF" id="PIRSF018427">
    <property type="entry name" value="Isopntndiph_ism"/>
    <property type="match status" value="1"/>
</dbReference>
<dbReference type="PANTHER" id="PTHR10885">
    <property type="entry name" value="ISOPENTENYL-DIPHOSPHATE DELTA-ISOMERASE"/>
    <property type="match status" value="1"/>
</dbReference>
<dbReference type="HAMAP" id="MF_00202">
    <property type="entry name" value="Idi"/>
    <property type="match status" value="1"/>
</dbReference>
<feature type="active site" evidence="10 11">
    <location>
        <position position="127"/>
    </location>
</feature>
<comment type="subcellular location">
    <subcellularLocation>
        <location evidence="10">Cytoplasm</location>
    </subcellularLocation>
</comment>
<dbReference type="InterPro" id="IPR000086">
    <property type="entry name" value="NUDIX_hydrolase_dom"/>
</dbReference>
<evidence type="ECO:0000256" key="3">
    <source>
        <dbReference type="ARBA" id="ARBA00012057"/>
    </source>
</evidence>
<sequence>MVASLPPSLETAEQVEQVVLVSPEGEPTGWLPKTLTHHARTLLHLGFSCYVVDDDGRVLLTRRAHDKATFPGVWTNSFCGHPAPGEPVANAARRRARDELGATLGWVRLVLPEFRYRAEMDGVVEHELCPVVVAGLADGGRLDPDPREVDGLEWVEWDHFTVQVSAGWFVVSPWCVEQVEQLTALGPDPLQWPEADAARLPAALRPPHTPTP</sequence>
<keyword evidence="6 10" id="KW-0460">Magnesium</keyword>
<dbReference type="Pfam" id="PF00293">
    <property type="entry name" value="NUDIX"/>
    <property type="match status" value="1"/>
</dbReference>